<reference evidence="2 4" key="1">
    <citation type="submission" date="2020-09" db="EMBL/GenBank/DDBJ databases">
        <title>Draft Genomes of Bacterial Isolates from North Pond Shallow Sediments.</title>
        <authorList>
            <person name="Kiel Reese B."/>
            <person name="Mullis M."/>
            <person name="Weisend R.E."/>
        </authorList>
    </citation>
    <scope>NUCLEOTIDE SEQUENCE</scope>
    <source>
        <strain evidence="2">KJE-2</strain>
        <strain evidence="1 4">KJE-3</strain>
    </source>
</reference>
<dbReference type="Proteomes" id="UP000621390">
    <property type="component" value="Unassembled WGS sequence"/>
</dbReference>
<dbReference type="RefSeq" id="WP_199493407.1">
    <property type="nucleotide sequence ID" value="NZ_JAEMOP010000009.1"/>
</dbReference>
<gene>
    <name evidence="1" type="ORF">JHC10_01155</name>
    <name evidence="2" type="ORF">JHC11_12385</name>
</gene>
<evidence type="ECO:0008006" key="5">
    <source>
        <dbReference type="Google" id="ProtNLM"/>
    </source>
</evidence>
<name>A0A8I1GBQ2_9GAMM</name>
<proteinExistence type="predicted"/>
<evidence type="ECO:0000313" key="1">
    <source>
        <dbReference type="EMBL" id="MBJ7265542.1"/>
    </source>
</evidence>
<dbReference type="AlphaFoldDB" id="A0A8I1GBQ2"/>
<evidence type="ECO:0000313" key="3">
    <source>
        <dbReference type="Proteomes" id="UP000621390"/>
    </source>
</evidence>
<comment type="caution">
    <text evidence="2">The sequence shown here is derived from an EMBL/GenBank/DDBJ whole genome shotgun (WGS) entry which is preliminary data.</text>
</comment>
<sequence length="291" mass="34437">MWPNYTAKDPSWFFARRLHAAVDNHTLSLNGFFQQAREKLGYAKNVWVREDFERSMKSVLKAIFDNADYTLNADYLFELVIHRSVLAKKCNAIRIYHERRHNKHSSGHVRRFNCSSVDRILLLLEKMGAIVIVKENDKKYQKAARIFLTRRFFTMLSFRPEEAFDCLKKRWESMDSGARKRHMRKYSMYKQRVQAHSNISRIKNKSKAKLTKAQEEFTEHTDSRLSHSESEKRYLAQIRNYRALATASGELSRFDGLLDAKSSELDNEPIPIEERRREILRFLEIVTPALR</sequence>
<organism evidence="2 3">
    <name type="scientific">Idiomarina abyssalis</name>
    <dbReference type="NCBI Taxonomy" id="86102"/>
    <lineage>
        <taxon>Bacteria</taxon>
        <taxon>Pseudomonadati</taxon>
        <taxon>Pseudomonadota</taxon>
        <taxon>Gammaproteobacteria</taxon>
        <taxon>Alteromonadales</taxon>
        <taxon>Idiomarinaceae</taxon>
        <taxon>Idiomarina</taxon>
    </lineage>
</organism>
<dbReference type="Proteomes" id="UP000655994">
    <property type="component" value="Unassembled WGS sequence"/>
</dbReference>
<evidence type="ECO:0000313" key="2">
    <source>
        <dbReference type="EMBL" id="MBJ7316784.1"/>
    </source>
</evidence>
<dbReference type="EMBL" id="JAEMOP010000009">
    <property type="protein sequence ID" value="MBJ7316784.1"/>
    <property type="molecule type" value="Genomic_DNA"/>
</dbReference>
<accession>A0A8I1GBQ2</accession>
<keyword evidence="4" id="KW-1185">Reference proteome</keyword>
<dbReference type="EMBL" id="JAEMOS010000002">
    <property type="protein sequence ID" value="MBJ7265542.1"/>
    <property type="molecule type" value="Genomic_DNA"/>
</dbReference>
<protein>
    <recommendedName>
        <fullName evidence="5">Replication protein</fullName>
    </recommendedName>
</protein>
<evidence type="ECO:0000313" key="4">
    <source>
        <dbReference type="Proteomes" id="UP000655994"/>
    </source>
</evidence>